<evidence type="ECO:0000313" key="2">
    <source>
        <dbReference type="EMBL" id="VDK70158.1"/>
    </source>
</evidence>
<feature type="compositionally biased region" description="Gly residues" evidence="1">
    <location>
        <begin position="26"/>
        <end position="128"/>
    </location>
</feature>
<dbReference type="STRING" id="42156.A0A3P6TV17"/>
<feature type="region of interest" description="Disordered" evidence="1">
    <location>
        <begin position="25"/>
        <end position="141"/>
    </location>
</feature>
<organism evidence="2 3">
    <name type="scientific">Litomosoides sigmodontis</name>
    <name type="common">Filarial nematode worm</name>
    <dbReference type="NCBI Taxonomy" id="42156"/>
    <lineage>
        <taxon>Eukaryota</taxon>
        <taxon>Metazoa</taxon>
        <taxon>Ecdysozoa</taxon>
        <taxon>Nematoda</taxon>
        <taxon>Chromadorea</taxon>
        <taxon>Rhabditida</taxon>
        <taxon>Spirurina</taxon>
        <taxon>Spiruromorpha</taxon>
        <taxon>Filarioidea</taxon>
        <taxon>Onchocercidae</taxon>
        <taxon>Litomosoides</taxon>
    </lineage>
</organism>
<accession>A0A3P6TV17</accession>
<sequence>MLTSSIIAFKARSLHLELASKLVTSEGGGRGGQIIGGGQSAGGGQARGGGQGGGGGGQITGGGHKGGGGQGGGGRQGGGGGGQITGGLGGGHITGGGQGGGKVGQISGGGGAGHIGGEGQDGGGNGHGGRGRSDGHRNGTQGLHLIGMQGTAIGPQPKSFMGIKRISWNGGVEMFASAVQKCCSTFACTSSLAAGTASHQGSHLESDSLPFDQCQPIDACLKTKPSFKNDLHDLQAKRLKPPATKDFSEDGKPPILEENSEHLEKRKMSQLGSRKEFYLRENEVKMARSTGIGIGDERLEAYLMNALFTKSPDGSTLNGMNISVFDSHSRRFAERILSAGVSSLSIIEASQHEAQKAKEYARKIRRKKGLIVGAYRANMESLFPLYTRKKQVPFPAKLLFANQQLMKDAINPFTLNTTQTDDESGNKQRFAPIIVGCLPSVTQQSNMLTSMIFNLIMHLCAVKKDTMFQYGAVQLVTFLSAGKGVDADESVDSVHENIDVKEGLKQDLLAKEKNECRHKKINFALATCAMDPNMQFVSNGSKHKSWLLNKFFTIKPLSGYSGFPRSTFKPPFPLSKSLPFEKKFESIGITTENLYGVTIEPRSEIDIDHLNSLVGSSEEILMKYAFWITFTGRMTAKTKVAQKLREWLPKANIDLSSVIESDARVADLELEDFDRMFSLLHRELDDNFTHISELRNFYAHFRPAVENAKFAD</sequence>
<reference evidence="2 3" key="1">
    <citation type="submission" date="2018-08" db="EMBL/GenBank/DDBJ databases">
        <authorList>
            <person name="Laetsch R D."/>
            <person name="Stevens L."/>
            <person name="Kumar S."/>
            <person name="Blaxter L. M."/>
        </authorList>
    </citation>
    <scope>NUCLEOTIDE SEQUENCE [LARGE SCALE GENOMIC DNA]</scope>
</reference>
<dbReference type="OrthoDB" id="5819068at2759"/>
<evidence type="ECO:0000313" key="3">
    <source>
        <dbReference type="Proteomes" id="UP000277928"/>
    </source>
</evidence>
<dbReference type="Proteomes" id="UP000277928">
    <property type="component" value="Unassembled WGS sequence"/>
</dbReference>
<dbReference type="EMBL" id="UYRX01000031">
    <property type="protein sequence ID" value="VDK70158.1"/>
    <property type="molecule type" value="Genomic_DNA"/>
</dbReference>
<proteinExistence type="predicted"/>
<name>A0A3P6TV17_LITSI</name>
<protein>
    <submittedName>
        <fullName evidence="2">Uncharacterized protein</fullName>
    </submittedName>
</protein>
<dbReference type="AlphaFoldDB" id="A0A3P6TV17"/>
<gene>
    <name evidence="2" type="ORF">NLS_LOCUS1010</name>
</gene>
<keyword evidence="3" id="KW-1185">Reference proteome</keyword>
<evidence type="ECO:0000256" key="1">
    <source>
        <dbReference type="SAM" id="MobiDB-lite"/>
    </source>
</evidence>